<feature type="transmembrane region" description="Helical" evidence="10">
    <location>
        <begin position="169"/>
        <end position="189"/>
    </location>
</feature>
<dbReference type="EMBL" id="JAVREP010000005">
    <property type="protein sequence ID" value="MDT0328654.1"/>
    <property type="molecule type" value="Genomic_DNA"/>
</dbReference>
<dbReference type="Pfam" id="PF07730">
    <property type="entry name" value="HisKA_3"/>
    <property type="match status" value="1"/>
</dbReference>
<dbReference type="Gene3D" id="3.30.565.10">
    <property type="entry name" value="Histidine kinase-like ATPase, C-terminal domain"/>
    <property type="match status" value="1"/>
</dbReference>
<accession>A0ABU2M7K8</accession>
<name>A0ABU2M7K8_9ACTN</name>
<organism evidence="12 13">
    <name type="scientific">Nocardiopsis lambiniae</name>
    <dbReference type="NCBI Taxonomy" id="3075539"/>
    <lineage>
        <taxon>Bacteria</taxon>
        <taxon>Bacillati</taxon>
        <taxon>Actinomycetota</taxon>
        <taxon>Actinomycetes</taxon>
        <taxon>Streptosporangiales</taxon>
        <taxon>Nocardiopsidaceae</taxon>
        <taxon>Nocardiopsis</taxon>
    </lineage>
</organism>
<evidence type="ECO:0000256" key="1">
    <source>
        <dbReference type="ARBA" id="ARBA00000085"/>
    </source>
</evidence>
<evidence type="ECO:0000313" key="12">
    <source>
        <dbReference type="EMBL" id="MDT0328654.1"/>
    </source>
</evidence>
<evidence type="ECO:0000256" key="5">
    <source>
        <dbReference type="ARBA" id="ARBA00022741"/>
    </source>
</evidence>
<comment type="caution">
    <text evidence="12">The sequence shown here is derived from an EMBL/GenBank/DDBJ whole genome shotgun (WGS) entry which is preliminary data.</text>
</comment>
<keyword evidence="4" id="KW-0808">Transferase</keyword>
<dbReference type="RefSeq" id="WP_311511371.1">
    <property type="nucleotide sequence ID" value="NZ_JAVREP010000005.1"/>
</dbReference>
<dbReference type="Pfam" id="PF13796">
    <property type="entry name" value="Sensor"/>
    <property type="match status" value="1"/>
</dbReference>
<keyword evidence="3" id="KW-0597">Phosphoprotein</keyword>
<gene>
    <name evidence="12" type="ORF">RM479_09535</name>
</gene>
<dbReference type="InterPro" id="IPR025828">
    <property type="entry name" value="Put_sensor_dom"/>
</dbReference>
<dbReference type="Pfam" id="PF02518">
    <property type="entry name" value="HATPase_c"/>
    <property type="match status" value="1"/>
</dbReference>
<dbReference type="SUPFAM" id="SSF55874">
    <property type="entry name" value="ATPase domain of HSP90 chaperone/DNA topoisomerase II/histidine kinase"/>
    <property type="match status" value="1"/>
</dbReference>
<feature type="transmembrane region" description="Helical" evidence="10">
    <location>
        <begin position="29"/>
        <end position="62"/>
    </location>
</feature>
<keyword evidence="13" id="KW-1185">Reference proteome</keyword>
<dbReference type="Proteomes" id="UP001183390">
    <property type="component" value="Unassembled WGS sequence"/>
</dbReference>
<keyword evidence="10" id="KW-0812">Transmembrane</keyword>
<keyword evidence="10" id="KW-0472">Membrane</keyword>
<dbReference type="CDD" id="cd16917">
    <property type="entry name" value="HATPase_UhpB-NarQ-NarX-like"/>
    <property type="match status" value="1"/>
</dbReference>
<keyword evidence="6" id="KW-0418">Kinase</keyword>
<feature type="transmembrane region" description="Helical" evidence="10">
    <location>
        <begin position="116"/>
        <end position="140"/>
    </location>
</feature>
<sequence length="424" mass="44898">MRPTDDDTGLFRELVRTGLNNMFLSLERLAGGLITAVMALFSLAVIGAVLLASLAGVGLLLLPAALRLLRAVADRERHRLSRWGWSAPSPPPATDRATVSGALRALVGDVQVRRDLCWLVCHSTLGFLTGVLGVLLPVIAVRDATFPLWWRLLPPDTAGASIGVPVHDWYTAAAVGLLGVAWAAIAFGAEPALARLQAWPGHRLLGPHSRAVLYERITELTATRAAALRSHTTELRRIERSLHDGAQSRLVAVIIQVGAARRVLRTDPARVDAALERAQAAAEDALAELRGLVRGILPPILESHDLEGALGALAAGCSVPCTVEVGDVAPLASSIEATVYFTVAEAVTNVTRHSGARRARVRVVREGDTLYVHVHDDGRGGAAEHAGSGLTGIRRRVEAHDGSLTVHSPEGGPTDVRAELPCGS</sequence>
<evidence type="ECO:0000256" key="6">
    <source>
        <dbReference type="ARBA" id="ARBA00022777"/>
    </source>
</evidence>
<dbReference type="EC" id="2.7.13.3" evidence="2"/>
<keyword evidence="7" id="KW-0067">ATP-binding</keyword>
<feature type="domain" description="Histidine kinase/HSP90-like ATPase" evidence="11">
    <location>
        <begin position="334"/>
        <end position="424"/>
    </location>
</feature>
<feature type="region of interest" description="Disordered" evidence="9">
    <location>
        <begin position="403"/>
        <end position="424"/>
    </location>
</feature>
<evidence type="ECO:0000259" key="11">
    <source>
        <dbReference type="SMART" id="SM00387"/>
    </source>
</evidence>
<evidence type="ECO:0000256" key="8">
    <source>
        <dbReference type="ARBA" id="ARBA00023012"/>
    </source>
</evidence>
<keyword evidence="5" id="KW-0547">Nucleotide-binding</keyword>
<proteinExistence type="predicted"/>
<dbReference type="InterPro" id="IPR011712">
    <property type="entry name" value="Sig_transdc_His_kin_sub3_dim/P"/>
</dbReference>
<evidence type="ECO:0000256" key="3">
    <source>
        <dbReference type="ARBA" id="ARBA00022553"/>
    </source>
</evidence>
<evidence type="ECO:0000256" key="10">
    <source>
        <dbReference type="SAM" id="Phobius"/>
    </source>
</evidence>
<dbReference type="InterPro" id="IPR003594">
    <property type="entry name" value="HATPase_dom"/>
</dbReference>
<keyword evidence="8" id="KW-0902">Two-component regulatory system</keyword>
<evidence type="ECO:0000256" key="2">
    <source>
        <dbReference type="ARBA" id="ARBA00012438"/>
    </source>
</evidence>
<dbReference type="SMART" id="SM00387">
    <property type="entry name" value="HATPase_c"/>
    <property type="match status" value="1"/>
</dbReference>
<dbReference type="Gene3D" id="1.20.5.1930">
    <property type="match status" value="1"/>
</dbReference>
<comment type="catalytic activity">
    <reaction evidence="1">
        <text>ATP + protein L-histidine = ADP + protein N-phospho-L-histidine.</text>
        <dbReference type="EC" id="2.7.13.3"/>
    </reaction>
</comment>
<dbReference type="PANTHER" id="PTHR24421">
    <property type="entry name" value="NITRATE/NITRITE SENSOR PROTEIN NARX-RELATED"/>
    <property type="match status" value="1"/>
</dbReference>
<reference evidence="13" key="1">
    <citation type="submission" date="2023-07" db="EMBL/GenBank/DDBJ databases">
        <title>30 novel species of actinomycetes from the DSMZ collection.</title>
        <authorList>
            <person name="Nouioui I."/>
        </authorList>
    </citation>
    <scope>NUCLEOTIDE SEQUENCE [LARGE SCALE GENOMIC DNA]</scope>
    <source>
        <strain evidence="13">DSM 44743</strain>
    </source>
</reference>
<dbReference type="PANTHER" id="PTHR24421:SF10">
    <property type="entry name" value="NITRATE_NITRITE SENSOR PROTEIN NARQ"/>
    <property type="match status" value="1"/>
</dbReference>
<evidence type="ECO:0000256" key="9">
    <source>
        <dbReference type="SAM" id="MobiDB-lite"/>
    </source>
</evidence>
<evidence type="ECO:0000256" key="7">
    <source>
        <dbReference type="ARBA" id="ARBA00022840"/>
    </source>
</evidence>
<keyword evidence="10" id="KW-1133">Transmembrane helix</keyword>
<dbReference type="InterPro" id="IPR036890">
    <property type="entry name" value="HATPase_C_sf"/>
</dbReference>
<dbReference type="InterPro" id="IPR050482">
    <property type="entry name" value="Sensor_HK_TwoCompSys"/>
</dbReference>
<evidence type="ECO:0000313" key="13">
    <source>
        <dbReference type="Proteomes" id="UP001183390"/>
    </source>
</evidence>
<evidence type="ECO:0000256" key="4">
    <source>
        <dbReference type="ARBA" id="ARBA00022679"/>
    </source>
</evidence>
<protein>
    <recommendedName>
        <fullName evidence="2">histidine kinase</fullName>
        <ecNumber evidence="2">2.7.13.3</ecNumber>
    </recommendedName>
</protein>